<dbReference type="InterPro" id="IPR042099">
    <property type="entry name" value="ANL_N_sf"/>
</dbReference>
<keyword evidence="8" id="KW-1185">Reference proteome</keyword>
<comment type="cofactor">
    <cofactor evidence="1">
        <name>pantetheine 4'-phosphate</name>
        <dbReference type="ChEBI" id="CHEBI:47942"/>
    </cofactor>
</comment>
<feature type="domain" description="Carrier" evidence="6">
    <location>
        <begin position="775"/>
        <end position="850"/>
    </location>
</feature>
<evidence type="ECO:0000256" key="2">
    <source>
        <dbReference type="ARBA" id="ARBA00022450"/>
    </source>
</evidence>
<dbReference type="Gene3D" id="2.30.38.10">
    <property type="entry name" value="Luciferase, Domain 3"/>
    <property type="match status" value="5"/>
</dbReference>
<dbReference type="InterPro" id="IPR020806">
    <property type="entry name" value="PKS_PP-bd"/>
</dbReference>
<dbReference type="PROSITE" id="PS00012">
    <property type="entry name" value="PHOSPHOPANTETHEINE"/>
    <property type="match status" value="6"/>
</dbReference>
<dbReference type="InterPro" id="IPR001242">
    <property type="entry name" value="Condensation_dom"/>
</dbReference>
<dbReference type="CDD" id="cd17643">
    <property type="entry name" value="A_NRPS_Cytc1-like"/>
    <property type="match status" value="1"/>
</dbReference>
<dbReference type="Gene3D" id="3.40.50.980">
    <property type="match status" value="10"/>
</dbReference>
<dbReference type="NCBIfam" id="TIGR01720">
    <property type="entry name" value="NRPS-para261"/>
    <property type="match status" value="1"/>
</dbReference>
<dbReference type="Pfam" id="PF00501">
    <property type="entry name" value="AMP-binding"/>
    <property type="match status" value="6"/>
</dbReference>
<feature type="domain" description="Carrier" evidence="6">
    <location>
        <begin position="6146"/>
        <end position="6220"/>
    </location>
</feature>
<dbReference type="CDD" id="cd05930">
    <property type="entry name" value="A_NRPS"/>
    <property type="match status" value="4"/>
</dbReference>
<proteinExistence type="predicted"/>
<dbReference type="Gene3D" id="3.40.50.12780">
    <property type="entry name" value="N-terminal domain of ligase-like"/>
    <property type="match status" value="1"/>
</dbReference>
<dbReference type="Pfam" id="PF00550">
    <property type="entry name" value="PP-binding"/>
    <property type="match status" value="6"/>
</dbReference>
<name>A0ABZ0M204_9ACTN</name>
<dbReference type="Gene3D" id="1.10.1200.10">
    <property type="entry name" value="ACP-like"/>
    <property type="match status" value="6"/>
</dbReference>
<keyword evidence="3" id="KW-0597">Phosphoprotein</keyword>
<reference evidence="7 8" key="1">
    <citation type="submission" date="2023-10" db="EMBL/GenBank/DDBJ databases">
        <title>The genome sequence of Streptomyces sp. HUAS YS2.</title>
        <authorList>
            <person name="Mo P."/>
        </authorList>
    </citation>
    <scope>NUCLEOTIDE SEQUENCE [LARGE SCALE GENOMIC DNA]</scope>
    <source>
        <strain evidence="7 8">HUAS YS2</strain>
    </source>
</reference>
<dbReference type="InterPro" id="IPR025110">
    <property type="entry name" value="AMP-bd_C"/>
</dbReference>
<dbReference type="Pfam" id="PF13193">
    <property type="entry name" value="AMP-binding_C"/>
    <property type="match status" value="6"/>
</dbReference>
<dbReference type="PANTHER" id="PTHR45527">
    <property type="entry name" value="NONRIBOSOMAL PEPTIDE SYNTHETASE"/>
    <property type="match status" value="1"/>
</dbReference>
<dbReference type="SUPFAM" id="SSF52777">
    <property type="entry name" value="CoA-dependent acyltransferases"/>
    <property type="match status" value="13"/>
</dbReference>
<dbReference type="InterPro" id="IPR000873">
    <property type="entry name" value="AMP-dep_synth/lig_dom"/>
</dbReference>
<sequence>MNGELDYWRDRSADLPALELPTDRPYTPNRLTEVAAVGITAAAESVETVEAIGFGVPASTAQRLRTLADDHGATLPQTLLAALMVLIARYTGSDDVAVAAGAQRPGVTVHRADLSGDPSFAALLEQIRRGEAGGQDLLSEETLAALAAERSGSRRNPLFRLYFGYAGPEAEGLQALSGELEAQFDVAVRVRDSGEGGLAGEVRYSTALFDATTVERLAGHLVAVMEAVAAGAAADAGLRVGELSVLAAGECERLVAGGEGGFVELPSVGGVHELIAERAVVAPDAVAVVAGGESVTYGGLMARANRLARHLRSVGVGAESVVGLCLPRGVDMVVAIVGVWQAGGAYLPLDPEYPADRLEFMLADAGVQVLVGERSAADGLPVDAVDVRTVWLDDPAVLKVLGGLPSSAPEVRTVADQLAYVIYTSGSTGRPKGVQVAHGGVVNLALALRSALGVEPGARVLQFASQSFDAAVLDVAVTLAGGGALVVASSEQRRVPAELERLVRAEGVVSASVSPSLLGVLDEAGLPGVRSLFVGSERVGEQVVREWGPGRRFFVGYGPTEITVIACAGQADPEEQGAPSIGRPLANTRVYVLDAQLRPVPVGVAGELYVAGSGVARGYGGQPGLTGERFVADPFAADGSRMYRSGDVVRWLADGRLDFVGRVDDQLKVRGFRIEPGEIEAVLADHPEVRTAVVTAFGDGTDRRLAAYVVPADVAAGMPPVGELREFLSGRLPEFMVPSVFVELAGLPLTANGKLDRSALPAPQVGQTSGEGFVAPSGTTEELLAGIWAGVLGVDRVGVTDGFFELGGHSLLATRVISRIREVLGVELAMSVLFDHPTVRGLAAAIAEASGTVAPAMTPADRTQPLPLSFAQQRLWFLDQLEPGSTEYNLPMPIRLDGALDKAALTAALDAMVVRHEALRTRLVADADGVPHQVIDPPAAFPLAVVDASGEADPATHAAELLRAEAMRPFDLTAGPLVRATLIKVADERHVLLLLAHHVVFDEWSDHLFQRELSTLYEAFHAGEPDPLPPLPVQYADFSVWQRAWMSGDVLDSQLTYWRAKLADAPVLDLPTDRSRPAVRSSAGAVRRFSVSAPTAEALRELSRDCGASMFMTLLAAFDVLLGRYAGSDDVVVGTPVANRNRAETEDLIGFFVNTLVLRTDLSGDPSFRELVGRVRETALGAYAHQDVPFEQLVDELVTERDRSRTPLFQVLFSYVADGGVYTNPDGVLPSKFDLSVRVEGGDDALSGTIEYSTALFDAATMERLAGHLVTLLDAIVLDPGQRVGELPVLAAGERELVVEGWNASSVELPAAGGVHELIAERAVVAPDAVAVVVREQSLTYGGLMGRANRLAHYLRSVGVGAESVVGLCLPRGVDMVVAMVAVWQAGGAYLPLDPEYPADRLEFMLADAGVEVVVGRRDLVEGLSVEQGVWLDDLAVRENLASLPSDAPEANVAAGQLAYVIYTSGSTGRPKGVQVAHGSVVGMVSALAPVLEAGPGVRMLQFASFSFDAAVLDVAVTLASGGVLVVATSEERAEASLLTSMLRADGVSAASVVPSLLGVLDPEAVSGVGTLLLGAERLTEPVARAWSAGRRLVNTYGPTESTVMVTTGTVDPDQLTGAPAIGSPVSNARLYVLDERLNPVPVGVAGEVFIAGPQVARGYRGRPGMTSERFVADPFAADGTRMYRSGDRARWLPDGQLDFVGRADGQVKVRGFRIEPGEIEAVLTAHPQIRTAVVAAFGDVEDRRLVAYLVPADQAGIPSVADIRAFASSRLPAFMIPSAFLSLDALPLTPNGKLDRAALPEPEGERPELDRFVPPSTATEELLAGIWAQLLGLDRVGATDNFFELGGHSLLATRVRSRVRELIGAEIPLHVLFDRPTVRDLAAAVESAGRASALPPVVVANREQPLPLSFAQQRLWFLEQLDQEAAEYNVALPVWLRGEKPDVGALTRALGAVVARHEVLRTRLVTGADGIPYQVIDEPAETFPLALVDVSAERDPVAAARELVGADAVLPFDLAADSLIRAMLIRVAPDEHVLALSVHHVVFDEWSDQIFRRELVALYEAFREGEPNPLQPLAVQYADFAAWQRQWLSGDVLETQLAYWSQHLAGAPTLELPTDRPRPLVRSTEGAAIRFTVPARTADALRALSRERGTTMFMTLLAAFDVLLSRYAGSEDVVVGTPVANRNRAETEELIGFFVNTLVMRTDLSGDPSFAELVGRVRETSLAAFAHQDLPFEQLVDDLVGVRDRSRTPLFQVMFTYESRQPGALLGRGDLFGPDALATDFLADSLPAKYDLLLTLGDGDGDGDGGSDSGAGVATATGGLVGEMQYSTALFDASTVERMIGHLVGLLETVAADDTRPLSQVSLLSAAEQERLVAEWDGSATPPPVAGGVPALIAQRAEEAPDAVALVSGEQRVTYAELMAGANRLAHGLRDAGVGPETVVGLCLDRGVDMVTAMLAVWQAGGGYLSLDPGHPSERLAFMLADSAAKVVVTQQRHAATLTGELADEPADSAAARLLVVDDPETAAEIRRRPASAPATVTEPGQLAYVIYTSGSTGRPKGVHVPHANVQGLFAAVDRTETFDLGPDDVWSVIHSSAFDFSVWEIWGALTHGARCVVVPTETVRQPWLLRDVLAGEGVTVLSATPELFRQLAEADGPGRTPADLRFVVFGGDALQRVHVERWADAWGLDAPALVNMYGITETTVHVTEHRIDATDMAADPKLPVGRALPGWRALVLDEHLMPVPTGVPGELYIGGAGVTRGYGGRPALTAERFVADPFAADGSRLYRSGDRARLLPNGTLEYLGRADKQIKIRGFRIEPGEIEALLAAHPAVLSAVVTASGDGADRRLVAYLVPADHTAGVPDAGELRAHLRRELPDYMVPAAFVELAALPLTANGKLDRAALPQPEPAHATTADFVAPAGATAELLARIWSEVLGVDRIGADDNFFEVGGHSLLATQVVSRIREAFRVEVPLSALFDRPTVRELAPVLENSGTSTAVPPLTPADRTRPLPLSFAQQRLWFLDQLAPGAVEYALLSPVEWNGPLDVAALGAALGGVVARHEVLRTRLVANADGVPHQVIDEPAPFPLPVVDVSTDADPRGAARARAAEDAAVPFDLATGPLVRATLFRLGAQQHVLALAIHHVVFDEWSDRIFHRELTSLYDAFLAGAPDPLQPLDVQYADFAVWQRQWLDGELLDRQLGYWSEQLDGAATLDLPTDRPRPPVRSTVGAVTRFDIPQETVEPLRALSRECGVSMFMTLLSAYAVLLGRHAGSDDVVVGTPVANRNRAETEGLIGFFVNTLVMRTDLSGDPSFREVLGRVRETALGAYAHQDVPFEQVVEALVSERDRSRTPLFQALFNYDFVESEGSEGGDDAAGPVDRFVDRTGSASERVVAKFDLRLVLSDGGSGLGAEFEYSTALFDAETVERLGGHLVTLLTAVAADADQRVGGLPVLSAGERELLVGGAGVEAVDLPAVGGVHELIAERAVVAADAVAVVAGGEVLTYGGLMGRANRLARYLRSVGVGAESVVALCLPRGVDMVVAILAVWQAGGAYLPLDPEYPVDRLGFMLRDSRATVLVGTEELVDELPVGRLRTVVVDDPMVRAVVAGLSSDAPGVVTKPEQLAYVVYTSGSTGRPKGVQVTHGGLVNYVVSVGERAGWGGAGGRFGLLQPVVTDLGNTVVFGCLVSGGVLHVVGADAAVDGRAVAGFVREWGVEFVKVVPSHLAALVAGCGGEAGSLLPRRGLVLGGEGASASWLRELVAAAGDCAVVNHYGPTETTVGVVAGGLVEGAGGLADGVVGLGRPLGNTRVYVLDGFLNPVPVGVVGELFVAGPQVARGYVGRAGLTGERFVADPFAVDGGRMYRTGDRVRWLADGRLEFVGRADGQIKVRGYRIEPGEVESALVGHAQVASAVVTAHGVGAERRLVAYLVPGDPEIGIPSVGELRGFLGDRLPEYMVPSVFVELSELPLTANGKLNHAALPEPQVHQSDVEEFMSPVTTTEELLADVWAEVLGVERVGVEDNFFDLGGHSLVATQAVSRIREVFGVKVPLSALFNEPTLRGLASVVESSARDTAPPVTRIDRDQALPLSFGQQRLWFLDQFDPGSTEYIAPLYLRLRGALDVPALSAALTAVVARHEVLRTRLVADAEGVARQVIDEAAPVDLRVVEVPAGADPVVAVRAVVAADARVPFDLACGPLLRATLVRVAAQEHVLALSMHHVVSDEWSGRILRRELMALYEAFRAGEPDPLPPLEVQYADFAVWQRQWLSGDVLDAQLAYWRDRLGGLPTLELPTDRPRPAVRSVDGGLVEFAVPAQTARRLRALSRAHGVTMSMMSLAAFNVLLGRYAGTDDVVVGTPIANRNRAETEGLIGFFVNTLVMRTDLSGDPTFAELLGRVRETALGGYAHQDLPFEQLVDELAVERDRSRSPLFQVLFNYDTADSAAGTAHRNADLLWEGGAALGAELSADRPMLVSVDLAVRVGDSGEGLAGEVQYSTALFDAETMQRLAGHLVAVLEAVAADAGQRVGELSVLAAGERELLVAGGEGGFVELPSVGGVHELIAERAVVAPDVVAVVAGGESVTYGGLMARANRLARHLRSVGVGAESVVGLCLPRGVDMVVAMVAVWQAGGAYLPLDPEYPADRLEFMLADAGVQVLVGERSAAEGLPVDAVDVRTVWLDDPAVLKVLGGLPSSAPEVRTVADQLAYVIYTSGSTGRPKGVQVAHGSVVGMVSALAPVLDAGPGQRMLQFASFSFDAAVLDVAVTLASGGVLVVATSEERAEASLLTSMLRADGVSAASVVPSLLGVLDPEAVSGVGTLLLGAERLTEPVARAWSAGRRLVNTYGPTESTVMVTTGTVDPDQLTGAPAIGSPVPNARLYVLDDRLNPVPVGVAGEVFIAGPQVARGYRGRPGMTSERFVADPFAADGSRMYRSGDRARWLPDGQLDFVGRADGQVKVRGFRIEPGEVEAVLTGHPQIRTSVVAAFGDVEDRRLAAYVVPADTTVGMPPVAELREFMSGRLPEFMVPSVFVELAGLPLTANGKLDRSALPAPEARQSSAGDFVAPSGATEELVAGIWAGVLGLDRVGATDGFFELGGHSLLATQVTSRIREVLGVDVPVAAIFDHPTVRGLAAVVGDSVRGPLLEPVTAVGRDEPLPLSFAQQRLWFLDQLEPGSTEYNLPLPIRLDGDLDVAALAAALDAVMARHEVLRTRLVADADGVAHQVIDPPAAFPLPVVDVSGSDDPLRATERLVAMDAMAPFDLAGGPLVRAVLIRLADDEHVLALSMQHVVFDEWSGRVLRRELAALYEAFRSGRPDPLPPLPVQYADFAAWQRTCLAGDELEKQLDYWRGHLARLPQVELPTDRPRPPVRSSEGAATRFTVSAETADALRAVARESGATMFMTLLAAFDVLLSRYAGAEDVVVGTPVANRNRAETEDLIGLFVNTLVMRTDLSGNPTFGELVGRVRNTALGAYAHQDLPFEQLVDDLVTERDRTVSPLFQVFFTYAAEEARDAANLLDQGEGAGAGASLPRQDIRIKGTDAGTRLALFDLTLRFGDTGEGELSGELEYSTALFDGATVEAMARHLVAVLDGVARDAGVRVGELSVLSVGERERLVAGGDGGRVELPAVGGVHELIAARAVVSPDVVAVVVGDEVLTYGGLVGRANRLANYLVSVGVGVESVVGLCLPRGVDLVVAVLAVWQAGGAYLPLDPEYPVERLEFMLADSGVEVLVGERGVAGGLGLDGVVGSVVWLDDVVVGGVVAGCSSSAPDVVCSSGRLAGVIYTSGSTGRPKGTLVSHGSLVALFAGWEVAHFGGVGLRWLSVASASFDVFTGDVVRALCSGGVLVLGRVGLQVDVGEWVGVLAGAGVEAFECAPRYVDELVGFVEAGGSGSGSVSGLGLGGLRLVVVTTDVWRWGSVVRARGVLGGGVRLLSAYGVTEASVDSTFGVLEGVGGEGAVSIGGPLPNTRVYVLDGCLEPVPVGVVGELFIAGPQVARGYGGRPGLTAERFVADPFVGDGSRMYRSGDRVRWLSGGELEFLGRGDEQVKVRGFRIEPGEVEAVLVSHPGVRAVVVGVFGVGVDRRLVAYVVPVDGGVGIPSVGELREFVGRSLPGFMVPSVFVELAGLPLTPNGKVDRGALPVPEGVRPELEGFVAPANATEELLAGVWAQVLGVDRVGVHDNFFELGGDSIISIQVVARAREHGIHVTVAQLFDHQTVAGLASVAEAQSAADAEQGLVTGDFSLSPIQRWFFEQDLDRPGHFNQSMLLDVTQRVDPELMRAAAAALLEQHDALRSRFVREGDTWVGRVAAAEQADCVQVIRSTGLDDDEEWEFLDARGNEVQAGLDLADGPLLRIVVFDRGECGQLLFVVAHHLVVDAVSWAVILEDLTAAYGRIERGLPVKLPAKTSSYRAWTQRLTELAASPALAAEAPYWRAAEATTGSAPRDHDGANSLASARQLSVTLGAEQTERLLREVPSAFGTQINDVLLSVLGTVLTEWCQAPSVVVDLEGHGREDVGTDIDISRTVGWFTSVYPVVLGGTSGGNLGEALRRTKEYLREIPRKGQGYGLLRHMTDWTPGAGAEVAFNYLGQTTQAVGPAGGSGGRFTPTGRALGASQSAQGLRTHLIEINSQIALGRLELVWMYSDQVHDRATVLRLAQRYIEALEDLIEYCCRPEAGGYTPSDFPLADVDQDLLDLIRQRFDSPDHTGEIADSGGA</sequence>
<dbReference type="PROSITE" id="PS00455">
    <property type="entry name" value="AMP_BINDING"/>
    <property type="match status" value="6"/>
</dbReference>
<dbReference type="Proteomes" id="UP001301731">
    <property type="component" value="Chromosome"/>
</dbReference>
<evidence type="ECO:0000313" key="8">
    <source>
        <dbReference type="Proteomes" id="UP001301731"/>
    </source>
</evidence>
<evidence type="ECO:0000256" key="3">
    <source>
        <dbReference type="ARBA" id="ARBA00022553"/>
    </source>
</evidence>
<dbReference type="InterPro" id="IPR020845">
    <property type="entry name" value="AMP-binding_CS"/>
</dbReference>
<dbReference type="CDD" id="cd19531">
    <property type="entry name" value="LCL_NRPS-like"/>
    <property type="match status" value="5"/>
</dbReference>
<dbReference type="InterPro" id="IPR009081">
    <property type="entry name" value="PP-bd_ACP"/>
</dbReference>
<dbReference type="InterPro" id="IPR010060">
    <property type="entry name" value="NRPS_synth"/>
</dbReference>
<dbReference type="InterPro" id="IPR036736">
    <property type="entry name" value="ACP-like_sf"/>
</dbReference>
<dbReference type="NCBIfam" id="NF003417">
    <property type="entry name" value="PRK04813.1"/>
    <property type="match status" value="7"/>
</dbReference>
<evidence type="ECO:0000259" key="6">
    <source>
        <dbReference type="PROSITE" id="PS50075"/>
    </source>
</evidence>
<dbReference type="NCBIfam" id="NF004282">
    <property type="entry name" value="PRK05691.1"/>
    <property type="match status" value="5"/>
</dbReference>
<dbReference type="InterPro" id="IPR006162">
    <property type="entry name" value="Ppantetheine_attach_site"/>
</dbReference>
<dbReference type="SMART" id="SM00823">
    <property type="entry name" value="PKS_PP"/>
    <property type="match status" value="6"/>
</dbReference>
<keyword evidence="5" id="KW-0045">Antibiotic biosynthesis</keyword>
<dbReference type="InterPro" id="IPR023213">
    <property type="entry name" value="CAT-like_dom_sf"/>
</dbReference>
<dbReference type="NCBIfam" id="TIGR01733">
    <property type="entry name" value="AA-adenyl-dom"/>
    <property type="match status" value="6"/>
</dbReference>
<dbReference type="CDD" id="cd19534">
    <property type="entry name" value="E_NRPS"/>
    <property type="match status" value="1"/>
</dbReference>
<dbReference type="SUPFAM" id="SSF56801">
    <property type="entry name" value="Acetyl-CoA synthetase-like"/>
    <property type="match status" value="6"/>
</dbReference>
<feature type="domain" description="Carrier" evidence="6">
    <location>
        <begin position="2916"/>
        <end position="2991"/>
    </location>
</feature>
<keyword evidence="4" id="KW-0677">Repeat</keyword>
<gene>
    <name evidence="7" type="ORF">R2D22_32290</name>
</gene>
<dbReference type="PANTHER" id="PTHR45527:SF1">
    <property type="entry name" value="FATTY ACID SYNTHASE"/>
    <property type="match status" value="1"/>
</dbReference>
<dbReference type="EMBL" id="CP137573">
    <property type="protein sequence ID" value="WOX25811.1"/>
    <property type="molecule type" value="Genomic_DNA"/>
</dbReference>
<dbReference type="InterPro" id="IPR045851">
    <property type="entry name" value="AMP-bd_C_sf"/>
</dbReference>
<organism evidence="7 8">
    <name type="scientific">Streptomyces solicathayae</name>
    <dbReference type="NCBI Taxonomy" id="3081768"/>
    <lineage>
        <taxon>Bacteria</taxon>
        <taxon>Bacillati</taxon>
        <taxon>Actinomycetota</taxon>
        <taxon>Actinomycetes</taxon>
        <taxon>Kitasatosporales</taxon>
        <taxon>Streptomycetaceae</taxon>
        <taxon>Streptomyces</taxon>
    </lineage>
</organism>
<dbReference type="Pfam" id="PF00668">
    <property type="entry name" value="Condensation"/>
    <property type="match status" value="6"/>
</dbReference>
<evidence type="ECO:0000313" key="7">
    <source>
        <dbReference type="EMBL" id="WOX25811.1"/>
    </source>
</evidence>
<evidence type="ECO:0000256" key="5">
    <source>
        <dbReference type="ARBA" id="ARBA00023194"/>
    </source>
</evidence>
<dbReference type="PROSITE" id="PS50075">
    <property type="entry name" value="CARRIER"/>
    <property type="match status" value="6"/>
</dbReference>
<feature type="domain" description="Carrier" evidence="6">
    <location>
        <begin position="1815"/>
        <end position="1890"/>
    </location>
</feature>
<evidence type="ECO:0000256" key="1">
    <source>
        <dbReference type="ARBA" id="ARBA00001957"/>
    </source>
</evidence>
<feature type="domain" description="Carrier" evidence="6">
    <location>
        <begin position="5056"/>
        <end position="5131"/>
    </location>
</feature>
<dbReference type="SUPFAM" id="SSF47336">
    <property type="entry name" value="ACP-like"/>
    <property type="match status" value="6"/>
</dbReference>
<protein>
    <submittedName>
        <fullName evidence="7">Non-ribosomal peptide synthase/polyketide synthase</fullName>
    </submittedName>
</protein>
<keyword evidence="2" id="KW-0596">Phosphopantetheine</keyword>
<feature type="domain" description="Carrier" evidence="6">
    <location>
        <begin position="3991"/>
        <end position="4066"/>
    </location>
</feature>
<dbReference type="RefSeq" id="WP_318108564.1">
    <property type="nucleotide sequence ID" value="NZ_CP137573.1"/>
</dbReference>
<dbReference type="Gene3D" id="3.30.559.10">
    <property type="entry name" value="Chloramphenicol acetyltransferase-like domain"/>
    <property type="match status" value="6"/>
</dbReference>
<dbReference type="Gene3D" id="3.30.300.30">
    <property type="match status" value="6"/>
</dbReference>
<dbReference type="Gene3D" id="3.30.559.30">
    <property type="entry name" value="Nonribosomal peptide synthetase, condensation domain"/>
    <property type="match status" value="7"/>
</dbReference>
<evidence type="ECO:0000256" key="4">
    <source>
        <dbReference type="ARBA" id="ARBA00022737"/>
    </source>
</evidence>
<dbReference type="InterPro" id="IPR010071">
    <property type="entry name" value="AA_adenyl_dom"/>
</dbReference>
<accession>A0ABZ0M204</accession>